<evidence type="ECO:0000313" key="2">
    <source>
        <dbReference type="EMBL" id="HGW94702.1"/>
    </source>
</evidence>
<proteinExistence type="predicted"/>
<name>A0A832H479_9CYAN</name>
<evidence type="ECO:0000259" key="1">
    <source>
        <dbReference type="Pfam" id="PF05685"/>
    </source>
</evidence>
<sequence>MVLDASLEAKEPESALVAEERIVLQNISWETFERLLTEVSENRSTRFHYLEGMLEIMSPLSRHEGSNRFIESLITVIAEELNLNLRKLGSLTMKRRDQQTGGEPDSCYYIQNEPLVRGKEEIDLKTDPPPDLVLEVDITHPSDRRLPIYANLGVPELWKYDGKTLQYYVLQENAYVQVEQSFAFPWLPGEVILEFLAKRLEIGEIQPIKQFKTWIRQAVESN</sequence>
<dbReference type="AlphaFoldDB" id="A0A832H479"/>
<dbReference type="Gene3D" id="3.90.1570.10">
    <property type="entry name" value="tt1808, chain A"/>
    <property type="match status" value="1"/>
</dbReference>
<dbReference type="InterPro" id="IPR011335">
    <property type="entry name" value="Restrct_endonuc-II-like"/>
</dbReference>
<reference evidence="2" key="1">
    <citation type="journal article" date="2020" name="mSystems">
        <title>Genome- and Community-Level Interaction Insights into Carbon Utilization and Element Cycling Functions of Hydrothermarchaeota in Hydrothermal Sediment.</title>
        <authorList>
            <person name="Zhou Z."/>
            <person name="Liu Y."/>
            <person name="Xu W."/>
            <person name="Pan J."/>
            <person name="Luo Z.H."/>
            <person name="Li M."/>
        </authorList>
    </citation>
    <scope>NUCLEOTIDE SEQUENCE [LARGE SCALE GENOMIC DNA]</scope>
    <source>
        <strain evidence="2">SpSt-402</strain>
    </source>
</reference>
<organism evidence="2">
    <name type="scientific">Oscillatoriales cyanobacterium SpSt-402</name>
    <dbReference type="NCBI Taxonomy" id="2282168"/>
    <lineage>
        <taxon>Bacteria</taxon>
        <taxon>Bacillati</taxon>
        <taxon>Cyanobacteriota</taxon>
        <taxon>Cyanophyceae</taxon>
        <taxon>Oscillatoriophycideae</taxon>
        <taxon>Oscillatoriales</taxon>
    </lineage>
</organism>
<dbReference type="PANTHER" id="PTHR47152:SF2">
    <property type="entry name" value="SLR2084 PROTEIN"/>
    <property type="match status" value="1"/>
</dbReference>
<keyword evidence="2" id="KW-0378">Hydrolase</keyword>
<accession>A0A832H479</accession>
<keyword evidence="2" id="KW-0540">Nuclease</keyword>
<dbReference type="InterPro" id="IPR008538">
    <property type="entry name" value="Uma2"/>
</dbReference>
<dbReference type="Pfam" id="PF05685">
    <property type="entry name" value="Uma2"/>
    <property type="match status" value="1"/>
</dbReference>
<gene>
    <name evidence="2" type="ORF">ENR47_10535</name>
</gene>
<feature type="domain" description="Putative restriction endonuclease" evidence="1">
    <location>
        <begin position="29"/>
        <end position="180"/>
    </location>
</feature>
<protein>
    <submittedName>
        <fullName evidence="2">Uma2 family endonuclease</fullName>
    </submittedName>
</protein>
<dbReference type="SUPFAM" id="SSF52980">
    <property type="entry name" value="Restriction endonuclease-like"/>
    <property type="match status" value="1"/>
</dbReference>
<dbReference type="InterPro" id="IPR012296">
    <property type="entry name" value="Nuclease_put_TT1808"/>
</dbReference>
<dbReference type="EMBL" id="DSRD01000660">
    <property type="protein sequence ID" value="HGW94702.1"/>
    <property type="molecule type" value="Genomic_DNA"/>
</dbReference>
<dbReference type="PANTHER" id="PTHR47152">
    <property type="entry name" value="SLR2084 PROTEIN-RELATED"/>
    <property type="match status" value="1"/>
</dbReference>
<comment type="caution">
    <text evidence="2">The sequence shown here is derived from an EMBL/GenBank/DDBJ whole genome shotgun (WGS) entry which is preliminary data.</text>
</comment>
<keyword evidence="2" id="KW-0255">Endonuclease</keyword>
<dbReference type="GO" id="GO:0004519">
    <property type="term" value="F:endonuclease activity"/>
    <property type="evidence" value="ECO:0007669"/>
    <property type="project" value="UniProtKB-KW"/>
</dbReference>
<dbReference type="CDD" id="cd06260">
    <property type="entry name" value="DUF820-like"/>
    <property type="match status" value="1"/>
</dbReference>